<dbReference type="Proteomes" id="UP000824107">
    <property type="component" value="Unassembled WGS sequence"/>
</dbReference>
<keyword evidence="2" id="KW-0732">Signal</keyword>
<protein>
    <submittedName>
        <fullName evidence="3">Uncharacterized protein</fullName>
    </submittedName>
</protein>
<proteinExistence type="predicted"/>
<feature type="region of interest" description="Disordered" evidence="1">
    <location>
        <begin position="431"/>
        <end position="461"/>
    </location>
</feature>
<evidence type="ECO:0000256" key="2">
    <source>
        <dbReference type="SAM" id="SignalP"/>
    </source>
</evidence>
<evidence type="ECO:0000313" key="3">
    <source>
        <dbReference type="EMBL" id="HIU53732.1"/>
    </source>
</evidence>
<evidence type="ECO:0000313" key="4">
    <source>
        <dbReference type="Proteomes" id="UP000824107"/>
    </source>
</evidence>
<accession>A0A9D1M544</accession>
<evidence type="ECO:0000256" key="1">
    <source>
        <dbReference type="SAM" id="MobiDB-lite"/>
    </source>
</evidence>
<name>A0A9D1M544_9PROT</name>
<dbReference type="AlphaFoldDB" id="A0A9D1M544"/>
<organism evidence="3 4">
    <name type="scientific">Candidatus Scatocola faecipullorum</name>
    <dbReference type="NCBI Taxonomy" id="2840917"/>
    <lineage>
        <taxon>Bacteria</taxon>
        <taxon>Pseudomonadati</taxon>
        <taxon>Pseudomonadota</taxon>
        <taxon>Alphaproteobacteria</taxon>
        <taxon>Rhodospirillales</taxon>
        <taxon>Rhodospirillaceae</taxon>
        <taxon>Rhodospirillaceae incertae sedis</taxon>
        <taxon>Candidatus Scatocola</taxon>
    </lineage>
</organism>
<gene>
    <name evidence="3" type="ORF">IAD20_06595</name>
</gene>
<dbReference type="EMBL" id="DVNC01000044">
    <property type="protein sequence ID" value="HIU53732.1"/>
    <property type="molecule type" value="Genomic_DNA"/>
</dbReference>
<feature type="compositionally biased region" description="Acidic residues" evidence="1">
    <location>
        <begin position="437"/>
        <end position="449"/>
    </location>
</feature>
<sequence>MKNLKNFAAAAIMMVLCAALSVLTSCSGSDMDMDERQEPIKPEVSTKVDDTYINHNWAEKENTFVDEATSVTKYTDLGQQKSFEIELPATINWTVEEVLRASKTFDATEVTLGEEVEDIVDEKSLRDTLVFSHDRVITEKFAETSIEMNTRWLNGHVFIAGEKSQLAYVSIDSVKAMPEQTIVKFIEMADEANKIERDSFYMPHKAYYTEYSIRGKKNIVKDFTVAGTFLFKQESEEPEEPGKETIEDAEYVNRWFDMDEKKSYMTLNCTWNNGEKEQLTFWVSMPFGWEFPKEWSKNVSTEGPSKFVSLVQDANPSMTEFTEVKNTNETNGMEHGIVYRRKISSKTNFKFTDFDEILSSFHHESYIKINGKDFQFLSPSESIAQGVHAQNTTANGNISTEKNTVKAEITFNQQLFHASGIVNILREVKQEPVDPTPDPDPDPTPDPEPENPTPDNETIPSEWGEITGVVGVTRIVETIGNNDYWHTCLTLRTTKGQIRVIDKNWKTVTNAFMSFDQIYDDNRMTSGAYRNGTVYPAMVTIDGNGWVYTAETKTGINFAVNMTDQRAVTGGIKNFTKDNTAKPTPLVQYNSEFKTVNGKKILTVTCYNVDDKVTDIFTINCIL</sequence>
<comment type="caution">
    <text evidence="3">The sequence shown here is derived from an EMBL/GenBank/DDBJ whole genome shotgun (WGS) entry which is preliminary data.</text>
</comment>
<feature type="chain" id="PRO_5038876798" evidence="2">
    <location>
        <begin position="25"/>
        <end position="623"/>
    </location>
</feature>
<reference evidence="3" key="1">
    <citation type="submission" date="2020-10" db="EMBL/GenBank/DDBJ databases">
        <authorList>
            <person name="Gilroy R."/>
        </authorList>
    </citation>
    <scope>NUCLEOTIDE SEQUENCE</scope>
    <source>
        <strain evidence="3">ChiW3-316</strain>
    </source>
</reference>
<dbReference type="PROSITE" id="PS51257">
    <property type="entry name" value="PROKAR_LIPOPROTEIN"/>
    <property type="match status" value="1"/>
</dbReference>
<reference evidence="3" key="2">
    <citation type="journal article" date="2021" name="PeerJ">
        <title>Extensive microbial diversity within the chicken gut microbiome revealed by metagenomics and culture.</title>
        <authorList>
            <person name="Gilroy R."/>
            <person name="Ravi A."/>
            <person name="Getino M."/>
            <person name="Pursley I."/>
            <person name="Horton D.L."/>
            <person name="Alikhan N.F."/>
            <person name="Baker D."/>
            <person name="Gharbi K."/>
            <person name="Hall N."/>
            <person name="Watson M."/>
            <person name="Adriaenssens E.M."/>
            <person name="Foster-Nyarko E."/>
            <person name="Jarju S."/>
            <person name="Secka A."/>
            <person name="Antonio M."/>
            <person name="Oren A."/>
            <person name="Chaudhuri R.R."/>
            <person name="La Ragione R."/>
            <person name="Hildebrand F."/>
            <person name="Pallen M.J."/>
        </authorList>
    </citation>
    <scope>NUCLEOTIDE SEQUENCE</scope>
    <source>
        <strain evidence="3">ChiW3-316</strain>
    </source>
</reference>
<feature type="signal peptide" evidence="2">
    <location>
        <begin position="1"/>
        <end position="24"/>
    </location>
</feature>